<feature type="repeat" description="ANK" evidence="3">
    <location>
        <begin position="19"/>
        <end position="51"/>
    </location>
</feature>
<gene>
    <name evidence="4" type="ORF">B0H67DRAFT_500705</name>
</gene>
<dbReference type="GO" id="GO:0085020">
    <property type="term" value="P:protein K6-linked ubiquitination"/>
    <property type="evidence" value="ECO:0007669"/>
    <property type="project" value="TreeGrafter"/>
</dbReference>
<keyword evidence="5" id="KW-1185">Reference proteome</keyword>
<organism evidence="4 5">
    <name type="scientific">Lasiosphaeris hirsuta</name>
    <dbReference type="NCBI Taxonomy" id="260670"/>
    <lineage>
        <taxon>Eukaryota</taxon>
        <taxon>Fungi</taxon>
        <taxon>Dikarya</taxon>
        <taxon>Ascomycota</taxon>
        <taxon>Pezizomycotina</taxon>
        <taxon>Sordariomycetes</taxon>
        <taxon>Sordariomycetidae</taxon>
        <taxon>Sordariales</taxon>
        <taxon>Lasiosphaeriaceae</taxon>
        <taxon>Lasiosphaeris</taxon>
    </lineage>
</organism>
<evidence type="ECO:0000256" key="1">
    <source>
        <dbReference type="ARBA" id="ARBA00022737"/>
    </source>
</evidence>
<evidence type="ECO:0000313" key="5">
    <source>
        <dbReference type="Proteomes" id="UP001172102"/>
    </source>
</evidence>
<accession>A0AA39ZPI6</accession>
<dbReference type="Pfam" id="PF12796">
    <property type="entry name" value="Ank_2"/>
    <property type="match status" value="1"/>
</dbReference>
<dbReference type="InterPro" id="IPR002110">
    <property type="entry name" value="Ankyrin_rpt"/>
</dbReference>
<dbReference type="GO" id="GO:0004842">
    <property type="term" value="F:ubiquitin-protein transferase activity"/>
    <property type="evidence" value="ECO:0007669"/>
    <property type="project" value="TreeGrafter"/>
</dbReference>
<comment type="caution">
    <text evidence="4">The sequence shown here is derived from an EMBL/GenBank/DDBJ whole genome shotgun (WGS) entry which is preliminary data.</text>
</comment>
<dbReference type="Gene3D" id="1.25.40.20">
    <property type="entry name" value="Ankyrin repeat-containing domain"/>
    <property type="match status" value="1"/>
</dbReference>
<dbReference type="PANTHER" id="PTHR24171">
    <property type="entry name" value="ANKYRIN REPEAT DOMAIN-CONTAINING PROTEIN 39-RELATED"/>
    <property type="match status" value="1"/>
</dbReference>
<dbReference type="Proteomes" id="UP001172102">
    <property type="component" value="Unassembled WGS sequence"/>
</dbReference>
<dbReference type="EMBL" id="JAUKUA010000010">
    <property type="protein sequence ID" value="KAK0701262.1"/>
    <property type="molecule type" value="Genomic_DNA"/>
</dbReference>
<keyword evidence="1" id="KW-0677">Repeat</keyword>
<name>A0AA39ZPI6_9PEZI</name>
<dbReference type="SUPFAM" id="SSF48403">
    <property type="entry name" value="Ankyrin repeat"/>
    <property type="match status" value="1"/>
</dbReference>
<evidence type="ECO:0000256" key="3">
    <source>
        <dbReference type="PROSITE-ProRule" id="PRU00023"/>
    </source>
</evidence>
<evidence type="ECO:0008006" key="6">
    <source>
        <dbReference type="Google" id="ProtNLM"/>
    </source>
</evidence>
<evidence type="ECO:0000256" key="2">
    <source>
        <dbReference type="ARBA" id="ARBA00023043"/>
    </source>
</evidence>
<evidence type="ECO:0000313" key="4">
    <source>
        <dbReference type="EMBL" id="KAK0701262.1"/>
    </source>
</evidence>
<dbReference type="PANTHER" id="PTHR24171:SF8">
    <property type="entry name" value="BRCA1-ASSOCIATED RING DOMAIN PROTEIN 1"/>
    <property type="match status" value="1"/>
</dbReference>
<dbReference type="PROSITE" id="PS50088">
    <property type="entry name" value="ANK_REPEAT"/>
    <property type="match status" value="1"/>
</dbReference>
<dbReference type="AlphaFoldDB" id="A0AA39ZPI6"/>
<sequence>MDDLVVGYEDSAIKPNSFNGQTPLLWATEWGHETVVKLLLDRGAAIETKDEQQGQIPLSWATERGHKAVVKLLRIRGG</sequence>
<reference evidence="4" key="1">
    <citation type="submission" date="2023-06" db="EMBL/GenBank/DDBJ databases">
        <title>Genome-scale phylogeny and comparative genomics of the fungal order Sordariales.</title>
        <authorList>
            <consortium name="Lawrence Berkeley National Laboratory"/>
            <person name="Hensen N."/>
            <person name="Bonometti L."/>
            <person name="Westerberg I."/>
            <person name="Brannstrom I.O."/>
            <person name="Guillou S."/>
            <person name="Cros-Aarteil S."/>
            <person name="Calhoun S."/>
            <person name="Haridas S."/>
            <person name="Kuo A."/>
            <person name="Mondo S."/>
            <person name="Pangilinan J."/>
            <person name="Riley R."/>
            <person name="Labutti K."/>
            <person name="Andreopoulos B."/>
            <person name="Lipzen A."/>
            <person name="Chen C."/>
            <person name="Yanf M."/>
            <person name="Daum C."/>
            <person name="Ng V."/>
            <person name="Clum A."/>
            <person name="Steindorff A."/>
            <person name="Ohm R."/>
            <person name="Martin F."/>
            <person name="Silar P."/>
            <person name="Natvig D."/>
            <person name="Lalanne C."/>
            <person name="Gautier V."/>
            <person name="Ament-Velasquez S.L."/>
            <person name="Kruys A."/>
            <person name="Hutchinson M.I."/>
            <person name="Powell A.J."/>
            <person name="Barry K."/>
            <person name="Miller A.N."/>
            <person name="Grigoriev I.V."/>
            <person name="Debuchy R."/>
            <person name="Gladieux P."/>
            <person name="Thoren M.H."/>
            <person name="Johannesson H."/>
        </authorList>
    </citation>
    <scope>NUCLEOTIDE SEQUENCE</scope>
    <source>
        <strain evidence="4">SMH4607-1</strain>
    </source>
</reference>
<keyword evidence="2 3" id="KW-0040">ANK repeat</keyword>
<protein>
    <recommendedName>
        <fullName evidence="6">Ankyrin</fullName>
    </recommendedName>
</protein>
<dbReference type="SMART" id="SM00248">
    <property type="entry name" value="ANK"/>
    <property type="match status" value="2"/>
</dbReference>
<dbReference type="PROSITE" id="PS50297">
    <property type="entry name" value="ANK_REP_REGION"/>
    <property type="match status" value="1"/>
</dbReference>
<dbReference type="InterPro" id="IPR036770">
    <property type="entry name" value="Ankyrin_rpt-contain_sf"/>
</dbReference>
<proteinExistence type="predicted"/>